<evidence type="ECO:0000256" key="4">
    <source>
        <dbReference type="ARBA" id="ARBA00022540"/>
    </source>
</evidence>
<keyword evidence="12" id="KW-1185">Reference proteome</keyword>
<organism evidence="11 12">
    <name type="scientific">Crotalaria pallida</name>
    <name type="common">Smooth rattlebox</name>
    <name type="synonym">Crotalaria striata</name>
    <dbReference type="NCBI Taxonomy" id="3830"/>
    <lineage>
        <taxon>Eukaryota</taxon>
        <taxon>Viridiplantae</taxon>
        <taxon>Streptophyta</taxon>
        <taxon>Embryophyta</taxon>
        <taxon>Tracheophyta</taxon>
        <taxon>Spermatophyta</taxon>
        <taxon>Magnoliopsida</taxon>
        <taxon>eudicotyledons</taxon>
        <taxon>Gunneridae</taxon>
        <taxon>Pentapetalae</taxon>
        <taxon>rosids</taxon>
        <taxon>fabids</taxon>
        <taxon>Fabales</taxon>
        <taxon>Fabaceae</taxon>
        <taxon>Papilionoideae</taxon>
        <taxon>50 kb inversion clade</taxon>
        <taxon>genistoids sensu lato</taxon>
        <taxon>core genistoids</taxon>
        <taxon>Crotalarieae</taxon>
        <taxon>Crotalaria</taxon>
    </lineage>
</organism>
<evidence type="ECO:0000313" key="11">
    <source>
        <dbReference type="EMBL" id="KAK7283926.1"/>
    </source>
</evidence>
<dbReference type="InterPro" id="IPR037171">
    <property type="entry name" value="NagB/RpiA_transferase-like"/>
</dbReference>
<dbReference type="EMBL" id="JAYWIO010000002">
    <property type="protein sequence ID" value="KAK7283926.1"/>
    <property type="molecule type" value="Genomic_DNA"/>
</dbReference>
<proteinExistence type="inferred from homology"/>
<dbReference type="Proteomes" id="UP001372338">
    <property type="component" value="Unassembled WGS sequence"/>
</dbReference>
<keyword evidence="3" id="KW-0963">Cytoplasm</keyword>
<reference evidence="11 12" key="1">
    <citation type="submission" date="2024-01" db="EMBL/GenBank/DDBJ databases">
        <title>The genomes of 5 underutilized Papilionoideae crops provide insights into root nodulation and disease resistanc.</title>
        <authorList>
            <person name="Yuan L."/>
        </authorList>
    </citation>
    <scope>NUCLEOTIDE SEQUENCE [LARGE SCALE GENOMIC DNA]</scope>
    <source>
        <strain evidence="11">ZHUSHIDOU_FW_LH</strain>
        <tissue evidence="11">Leaf</tissue>
    </source>
</reference>
<feature type="region of interest" description="Disordered" evidence="10">
    <location>
        <begin position="154"/>
        <end position="181"/>
    </location>
</feature>
<comment type="caution">
    <text evidence="11">The sequence shown here is derived from an EMBL/GenBank/DDBJ whole genome shotgun (WGS) entry which is preliminary data.</text>
</comment>
<evidence type="ECO:0000256" key="9">
    <source>
        <dbReference type="RuleBase" id="RU003814"/>
    </source>
</evidence>
<dbReference type="SUPFAM" id="SSF100950">
    <property type="entry name" value="NagB/RpiA/CoA transferase-like"/>
    <property type="match status" value="1"/>
</dbReference>
<gene>
    <name evidence="11" type="ORF">RIF29_13675</name>
</gene>
<comment type="subunit">
    <text evidence="8">Component of the translation initiation factor 2B (eIF2B) complex which is a heterodecamer of two sets of five different subunits: alpha, beta, gamma, delta and epsilon. Subunits alpha, beta and delta comprise a regulatory subcomplex and subunits epsilon and gamma comprise a catalytic subcomplex. Within the complex, the hexameric regulatory complex resides at the center, with the two heterodimeric catalytic subcomplexes bound on opposite sides.</text>
</comment>
<evidence type="ECO:0000256" key="1">
    <source>
        <dbReference type="ARBA" id="ARBA00004514"/>
    </source>
</evidence>
<dbReference type="PANTHER" id="PTHR45859:SF1">
    <property type="entry name" value="TRANSLATION INITIATION FACTOR EIF-2B SUBUNIT BETA"/>
    <property type="match status" value="1"/>
</dbReference>
<evidence type="ECO:0000256" key="5">
    <source>
        <dbReference type="ARBA" id="ARBA00022917"/>
    </source>
</evidence>
<comment type="subcellular location">
    <subcellularLocation>
        <location evidence="1">Cytoplasm</location>
        <location evidence="1">Cytosol</location>
    </subcellularLocation>
</comment>
<sequence length="422" mass="45543">MVIFFSITMPDVQVFVNDFVNQLKKRKLEGSQATAKQAAELLRSVISQQRVPHRNPAAALIDAVKAVGEQMIAANPVELAVGNIVRRVLHIIREEDLSLATAAVAGLGVTVTSDDEDDVERDDHPVLSAAAVAAAARSTLRPPSLQTLLEDVPDSAAAPHTASSGGESEGKSKSVEKGSRGRKLKHDVIEAVNELIQDITTCYEQIAEQAIEHIHQNEVILTLGSSKTVLEFLCAAKEKKRSFRVFVAEGAPRYQGHLLAKELAERGLQTTIIADSAVFAMISRVNMVIVGAHSVMANGGVIAPIGLNMVALAAQRHAVPFVVLAGSHKLCPLYPHNPEVLLNELRSPSELLDFGEFSDCMDYASGTGSLHVVNPTFDYVPPNLVSLFITDTGGHNPSYMYRLIADYYSADDLVVKRRPMGS</sequence>
<dbReference type="InterPro" id="IPR051855">
    <property type="entry name" value="eIF2B_beta_subunit"/>
</dbReference>
<dbReference type="GO" id="GO:0005085">
    <property type="term" value="F:guanyl-nucleotide exchange factor activity"/>
    <property type="evidence" value="ECO:0007669"/>
    <property type="project" value="TreeGrafter"/>
</dbReference>
<evidence type="ECO:0000313" key="12">
    <source>
        <dbReference type="Proteomes" id="UP001372338"/>
    </source>
</evidence>
<name>A0AAN9P388_CROPI</name>
<dbReference type="GO" id="GO:0005829">
    <property type="term" value="C:cytosol"/>
    <property type="evidence" value="ECO:0007669"/>
    <property type="project" value="UniProtKB-SubCell"/>
</dbReference>
<comment type="similarity">
    <text evidence="2 9">Belongs to the eIF-2B alpha/beta/delta subunits family.</text>
</comment>
<dbReference type="GO" id="GO:0005851">
    <property type="term" value="C:eukaryotic translation initiation factor 2B complex"/>
    <property type="evidence" value="ECO:0007669"/>
    <property type="project" value="TreeGrafter"/>
</dbReference>
<dbReference type="AlphaFoldDB" id="A0AAN9P388"/>
<evidence type="ECO:0000256" key="6">
    <source>
        <dbReference type="ARBA" id="ARBA00044122"/>
    </source>
</evidence>
<dbReference type="GO" id="GO:0003743">
    <property type="term" value="F:translation initiation factor activity"/>
    <property type="evidence" value="ECO:0007669"/>
    <property type="project" value="UniProtKB-KW"/>
</dbReference>
<dbReference type="Pfam" id="PF01008">
    <property type="entry name" value="IF-2B"/>
    <property type="match status" value="1"/>
</dbReference>
<dbReference type="Gene3D" id="3.40.50.10470">
    <property type="entry name" value="Translation initiation factor eif-2b, domain 2"/>
    <property type="match status" value="1"/>
</dbReference>
<keyword evidence="4" id="KW-0396">Initiation factor</keyword>
<dbReference type="InterPro" id="IPR042529">
    <property type="entry name" value="IF_2B-like_C"/>
</dbReference>
<dbReference type="FunFam" id="3.40.50.10470:FF:000005">
    <property type="entry name" value="translation initiation factor eIF-2B subunit beta"/>
    <property type="match status" value="1"/>
</dbReference>
<dbReference type="PANTHER" id="PTHR45859">
    <property type="entry name" value="TRANSLATION INITIATION FACTOR EIF-2B SUBUNIT BETA"/>
    <property type="match status" value="1"/>
</dbReference>
<protein>
    <recommendedName>
        <fullName evidence="6">Translation initiation factor eIF2B subunit beta</fullName>
    </recommendedName>
    <alternativeName>
        <fullName evidence="7">eIF2B GDP-GTP exchange factor subunit beta</fullName>
    </alternativeName>
</protein>
<evidence type="ECO:0000256" key="10">
    <source>
        <dbReference type="SAM" id="MobiDB-lite"/>
    </source>
</evidence>
<keyword evidence="5" id="KW-0648">Protein biosynthesis</keyword>
<dbReference type="InterPro" id="IPR000649">
    <property type="entry name" value="IF-2B-related"/>
</dbReference>
<evidence type="ECO:0000256" key="2">
    <source>
        <dbReference type="ARBA" id="ARBA00007251"/>
    </source>
</evidence>
<feature type="compositionally biased region" description="Basic and acidic residues" evidence="10">
    <location>
        <begin position="168"/>
        <end position="179"/>
    </location>
</feature>
<evidence type="ECO:0000256" key="7">
    <source>
        <dbReference type="ARBA" id="ARBA00044228"/>
    </source>
</evidence>
<accession>A0AAN9P388</accession>
<evidence type="ECO:0000256" key="3">
    <source>
        <dbReference type="ARBA" id="ARBA00022490"/>
    </source>
</evidence>
<evidence type="ECO:0000256" key="8">
    <source>
        <dbReference type="ARBA" id="ARBA00046432"/>
    </source>
</evidence>